<gene>
    <name evidence="1" type="ORF">JOF36_003478</name>
</gene>
<dbReference type="SUPFAM" id="SSF51735">
    <property type="entry name" value="NAD(P)-binding Rossmann-fold domains"/>
    <property type="match status" value="1"/>
</dbReference>
<dbReference type="Proteomes" id="UP001519295">
    <property type="component" value="Unassembled WGS sequence"/>
</dbReference>
<evidence type="ECO:0000313" key="1">
    <source>
        <dbReference type="EMBL" id="MBP2367782.1"/>
    </source>
</evidence>
<comment type="caution">
    <text evidence="1">The sequence shown here is derived from an EMBL/GenBank/DDBJ whole genome shotgun (WGS) entry which is preliminary data.</text>
</comment>
<dbReference type="Gene3D" id="3.40.50.720">
    <property type="entry name" value="NAD(P)-binding Rossmann-like Domain"/>
    <property type="match status" value="1"/>
</dbReference>
<evidence type="ECO:0000313" key="2">
    <source>
        <dbReference type="Proteomes" id="UP001519295"/>
    </source>
</evidence>
<dbReference type="RefSeq" id="WP_245353119.1">
    <property type="nucleotide sequence ID" value="NZ_JAGINU010000001.1"/>
</dbReference>
<protein>
    <submittedName>
        <fullName evidence="1">NAD(P)-dependent dehydrogenase (Short-subunit alcohol dehydrogenase family)</fullName>
    </submittedName>
</protein>
<organism evidence="1 2">
    <name type="scientific">Pseudonocardia parietis</name>
    <dbReference type="NCBI Taxonomy" id="570936"/>
    <lineage>
        <taxon>Bacteria</taxon>
        <taxon>Bacillati</taxon>
        <taxon>Actinomycetota</taxon>
        <taxon>Actinomycetes</taxon>
        <taxon>Pseudonocardiales</taxon>
        <taxon>Pseudonocardiaceae</taxon>
        <taxon>Pseudonocardia</taxon>
    </lineage>
</organism>
<sequence>MATPMGEDRPVGRMLREHPEFAPAFRQLLTDPALADPDDVSDAVLWLASDTARTVTGIQLPVDLEATAV</sequence>
<keyword evidence="2" id="KW-1185">Reference proteome</keyword>
<dbReference type="EMBL" id="JAGINU010000001">
    <property type="protein sequence ID" value="MBP2367782.1"/>
    <property type="molecule type" value="Genomic_DNA"/>
</dbReference>
<dbReference type="InterPro" id="IPR036291">
    <property type="entry name" value="NAD(P)-bd_dom_sf"/>
</dbReference>
<name>A0ABS4VV22_9PSEU</name>
<proteinExistence type="predicted"/>
<reference evidence="1 2" key="1">
    <citation type="submission" date="2021-03" db="EMBL/GenBank/DDBJ databases">
        <title>Sequencing the genomes of 1000 actinobacteria strains.</title>
        <authorList>
            <person name="Klenk H.-P."/>
        </authorList>
    </citation>
    <scope>NUCLEOTIDE SEQUENCE [LARGE SCALE GENOMIC DNA]</scope>
    <source>
        <strain evidence="1 2">DSM 45256</strain>
    </source>
</reference>
<accession>A0ABS4VV22</accession>